<feature type="domain" description="2Fe-2S ferredoxin-type" evidence="1">
    <location>
        <begin position="1"/>
        <end position="88"/>
    </location>
</feature>
<evidence type="ECO:0000313" key="3">
    <source>
        <dbReference type="EMBL" id="BBH54259.1"/>
    </source>
</evidence>
<organism evidence="3 4">
    <name type="scientific">Fluviispira sanaruensis</name>
    <dbReference type="NCBI Taxonomy" id="2493639"/>
    <lineage>
        <taxon>Bacteria</taxon>
        <taxon>Pseudomonadati</taxon>
        <taxon>Bdellovibrionota</taxon>
        <taxon>Oligoflexia</taxon>
        <taxon>Silvanigrellales</taxon>
        <taxon>Silvanigrellaceae</taxon>
        <taxon>Fluviispira</taxon>
    </lineage>
</organism>
<dbReference type="KEGG" id="sbf:JCM31447_27230"/>
<gene>
    <name evidence="3" type="ORF">JCM31447_27230</name>
</gene>
<dbReference type="InterPro" id="IPR001041">
    <property type="entry name" value="2Fe-2S_ferredoxin-type"/>
</dbReference>
<dbReference type="Proteomes" id="UP000291236">
    <property type="component" value="Chromosome"/>
</dbReference>
<evidence type="ECO:0000313" key="4">
    <source>
        <dbReference type="Proteomes" id="UP000291236"/>
    </source>
</evidence>
<dbReference type="CDD" id="cd00207">
    <property type="entry name" value="fer2"/>
    <property type="match status" value="1"/>
</dbReference>
<feature type="domain" description="FAD-binding FR-type" evidence="2">
    <location>
        <begin position="89"/>
        <end position="187"/>
    </location>
</feature>
<dbReference type="RefSeq" id="WP_172603957.1">
    <property type="nucleotide sequence ID" value="NZ_AP019368.1"/>
</dbReference>
<dbReference type="Gene3D" id="3.10.20.30">
    <property type="match status" value="1"/>
</dbReference>
<dbReference type="Pfam" id="PF00111">
    <property type="entry name" value="Fer2"/>
    <property type="match status" value="1"/>
</dbReference>
<name>A0A4P2VQH2_FLUSA</name>
<dbReference type="PRINTS" id="PR00371">
    <property type="entry name" value="FPNCR"/>
</dbReference>
<dbReference type="InterPro" id="IPR008333">
    <property type="entry name" value="Cbr1-like_FAD-bd_dom"/>
</dbReference>
<dbReference type="InterPro" id="IPR039261">
    <property type="entry name" value="FNR_nucleotide-bd"/>
</dbReference>
<dbReference type="GO" id="GO:0051536">
    <property type="term" value="F:iron-sulfur cluster binding"/>
    <property type="evidence" value="ECO:0007669"/>
    <property type="project" value="InterPro"/>
</dbReference>
<evidence type="ECO:0000259" key="1">
    <source>
        <dbReference type="PROSITE" id="PS51085"/>
    </source>
</evidence>
<dbReference type="SUPFAM" id="SSF54292">
    <property type="entry name" value="2Fe-2S ferredoxin-like"/>
    <property type="match status" value="1"/>
</dbReference>
<dbReference type="InterPro" id="IPR001433">
    <property type="entry name" value="OxRdtase_FAD/NAD-bd"/>
</dbReference>
<dbReference type="Gene3D" id="3.40.50.80">
    <property type="entry name" value="Nucleotide-binding domain of ferredoxin-NADP reductase (FNR) module"/>
    <property type="match status" value="1"/>
</dbReference>
<dbReference type="InterPro" id="IPR036010">
    <property type="entry name" value="2Fe-2S_ferredoxin-like_sf"/>
</dbReference>
<dbReference type="Pfam" id="PF00175">
    <property type="entry name" value="NAD_binding_1"/>
    <property type="match status" value="1"/>
</dbReference>
<reference evidence="3 4" key="1">
    <citation type="submission" date="2018-12" db="EMBL/GenBank/DDBJ databases">
        <title>Rubrispira sanarue gen. nov., sp., nov., a member of the order Silvanigrellales, isolated from a brackish lake in Hamamatsu Japan.</title>
        <authorList>
            <person name="Maejima Y."/>
            <person name="Iino T."/>
            <person name="Muraguchi Y."/>
            <person name="Fukuda K."/>
            <person name="Nojiri H."/>
            <person name="Ohkuma M."/>
            <person name="Moriuchi R."/>
            <person name="Dohra H."/>
            <person name="Kimbara K."/>
            <person name="Shintani M."/>
        </authorList>
    </citation>
    <scope>NUCLEOTIDE SEQUENCE [LARGE SCALE GENOMIC DNA]</scope>
    <source>
        <strain evidence="3 4">RF1110005</strain>
    </source>
</reference>
<protein>
    <submittedName>
        <fullName evidence="3">Ferredoxin</fullName>
    </submittedName>
</protein>
<dbReference type="AlphaFoldDB" id="A0A4P2VQH2"/>
<dbReference type="PRINTS" id="PR00410">
    <property type="entry name" value="PHEHYDRXLASE"/>
</dbReference>
<dbReference type="InterPro" id="IPR050415">
    <property type="entry name" value="MRET"/>
</dbReference>
<dbReference type="InterPro" id="IPR017927">
    <property type="entry name" value="FAD-bd_FR_type"/>
</dbReference>
<dbReference type="InterPro" id="IPR012675">
    <property type="entry name" value="Beta-grasp_dom_sf"/>
</dbReference>
<proteinExistence type="predicted"/>
<dbReference type="PROSITE" id="PS51085">
    <property type="entry name" value="2FE2S_FER_2"/>
    <property type="match status" value="1"/>
</dbReference>
<dbReference type="EMBL" id="AP019368">
    <property type="protein sequence ID" value="BBH54259.1"/>
    <property type="molecule type" value="Genomic_DNA"/>
</dbReference>
<dbReference type="SUPFAM" id="SSF63380">
    <property type="entry name" value="Riboflavin synthase domain-like"/>
    <property type="match status" value="1"/>
</dbReference>
<dbReference type="SUPFAM" id="SSF52343">
    <property type="entry name" value="Ferredoxin reductase-like, C-terminal NADP-linked domain"/>
    <property type="match status" value="1"/>
</dbReference>
<dbReference type="InterPro" id="IPR001709">
    <property type="entry name" value="Flavoprot_Pyr_Nucl_cyt_Rdtase"/>
</dbReference>
<dbReference type="PROSITE" id="PS51384">
    <property type="entry name" value="FAD_FR"/>
    <property type="match status" value="1"/>
</dbReference>
<dbReference type="GO" id="GO:0016491">
    <property type="term" value="F:oxidoreductase activity"/>
    <property type="evidence" value="ECO:0007669"/>
    <property type="project" value="InterPro"/>
</dbReference>
<dbReference type="Gene3D" id="2.40.30.10">
    <property type="entry name" value="Translation factors"/>
    <property type="match status" value="1"/>
</dbReference>
<dbReference type="Pfam" id="PF00970">
    <property type="entry name" value="FAD_binding_6"/>
    <property type="match status" value="1"/>
</dbReference>
<dbReference type="PANTHER" id="PTHR47354:SF5">
    <property type="entry name" value="PROTEIN RFBI"/>
    <property type="match status" value="1"/>
</dbReference>
<dbReference type="InterPro" id="IPR017938">
    <property type="entry name" value="Riboflavin_synthase-like_b-brl"/>
</dbReference>
<accession>A0A4P2VQH2</accession>
<sequence>MVAINYNGKNYQLKEQQTVLDCLLENNESISYFCKSGLCQSCTMAIEHGNIPLKSQFGLSEAEKMQSHFLPCLSKPTQDIFIKKCNESKKKYACIVQEKIILAAGVIILKIKHPLNYQFFPGQYVNIKKPSGEIRCYSIASLQSEKCEIELHIKYYENGKLTSWLYNEIQIGDTLFISEALGQCFYSKEARVRKLLLIGVGTGLAPLIGIARHALSENHLSEIHIVQGGLNIQSLYANPLLIDLSLNNKNFKVHTCILQDADNPERTKDIHSYVEEHFSDLTNWEVYICGGDDFVKKTQELVFLSGADGANIHSDIFVVSS</sequence>
<dbReference type="PANTHER" id="PTHR47354">
    <property type="entry name" value="NADH OXIDOREDUCTASE HCR"/>
    <property type="match status" value="1"/>
</dbReference>
<evidence type="ECO:0000259" key="2">
    <source>
        <dbReference type="PROSITE" id="PS51384"/>
    </source>
</evidence>
<keyword evidence="4" id="KW-1185">Reference proteome</keyword>